<comment type="caution">
    <text evidence="1">The sequence shown here is derived from an EMBL/GenBank/DDBJ whole genome shotgun (WGS) entry which is preliminary data.</text>
</comment>
<name>A0ACA9NN83_9GLOM</name>
<dbReference type="Proteomes" id="UP000789366">
    <property type="component" value="Unassembled WGS sequence"/>
</dbReference>
<evidence type="ECO:0000313" key="1">
    <source>
        <dbReference type="EMBL" id="CAG8666245.1"/>
    </source>
</evidence>
<organism evidence="1 2">
    <name type="scientific">Cetraspora pellucida</name>
    <dbReference type="NCBI Taxonomy" id="1433469"/>
    <lineage>
        <taxon>Eukaryota</taxon>
        <taxon>Fungi</taxon>
        <taxon>Fungi incertae sedis</taxon>
        <taxon>Mucoromycota</taxon>
        <taxon>Glomeromycotina</taxon>
        <taxon>Glomeromycetes</taxon>
        <taxon>Diversisporales</taxon>
        <taxon>Gigasporaceae</taxon>
        <taxon>Cetraspora</taxon>
    </lineage>
</organism>
<dbReference type="EMBL" id="CAJVPW010015983">
    <property type="protein sequence ID" value="CAG8666245.1"/>
    <property type="molecule type" value="Genomic_DNA"/>
</dbReference>
<accession>A0ACA9NN83</accession>
<gene>
    <name evidence="1" type="ORF">SPELUC_LOCUS9469</name>
</gene>
<feature type="non-terminal residue" evidence="1">
    <location>
        <position position="1"/>
    </location>
</feature>
<feature type="non-terminal residue" evidence="1">
    <location>
        <position position="119"/>
    </location>
</feature>
<keyword evidence="2" id="KW-1185">Reference proteome</keyword>
<reference evidence="1" key="1">
    <citation type="submission" date="2021-06" db="EMBL/GenBank/DDBJ databases">
        <authorList>
            <person name="Kallberg Y."/>
            <person name="Tangrot J."/>
            <person name="Rosling A."/>
        </authorList>
    </citation>
    <scope>NUCLEOTIDE SEQUENCE</scope>
    <source>
        <strain evidence="1">28 12/20/2015</strain>
    </source>
</reference>
<evidence type="ECO:0000313" key="2">
    <source>
        <dbReference type="Proteomes" id="UP000789366"/>
    </source>
</evidence>
<sequence>VVASMMGDDIALTPERNQRVDGRVLQKVCGKQRQKNQKDSYKWVTEFTQNTTTIPSNSIPSNSIPSNTIPSNTISNNPIQSNTNISDSKNTGLIIGFIIGGIVSLTLVVTAITLTLKFI</sequence>
<proteinExistence type="predicted"/>
<protein>
    <submittedName>
        <fullName evidence="1">1901_t:CDS:1</fullName>
    </submittedName>
</protein>